<protein>
    <submittedName>
        <fullName evidence="1">Uncharacterized protein</fullName>
    </submittedName>
</protein>
<proteinExistence type="predicted"/>
<evidence type="ECO:0000313" key="2">
    <source>
        <dbReference type="Proteomes" id="UP000245634"/>
    </source>
</evidence>
<dbReference type="EMBL" id="QGGL01000018">
    <property type="protein sequence ID" value="PWK07028.1"/>
    <property type="molecule type" value="Genomic_DNA"/>
</dbReference>
<dbReference type="RefSeq" id="WP_170119548.1">
    <property type="nucleotide sequence ID" value="NZ_QGGL01000018.1"/>
</dbReference>
<accession>A0A316D620</accession>
<keyword evidence="2" id="KW-1185">Reference proteome</keyword>
<dbReference type="AlphaFoldDB" id="A0A316D620"/>
<comment type="caution">
    <text evidence="1">The sequence shown here is derived from an EMBL/GenBank/DDBJ whole genome shotgun (WGS) entry which is preliminary data.</text>
</comment>
<gene>
    <name evidence="1" type="ORF">C7459_118102</name>
</gene>
<evidence type="ECO:0000313" key="1">
    <source>
        <dbReference type="EMBL" id="PWK07028.1"/>
    </source>
</evidence>
<organism evidence="1 2">
    <name type="scientific">Tumebacillus permanentifrigoris</name>
    <dbReference type="NCBI Taxonomy" id="378543"/>
    <lineage>
        <taxon>Bacteria</taxon>
        <taxon>Bacillati</taxon>
        <taxon>Bacillota</taxon>
        <taxon>Bacilli</taxon>
        <taxon>Bacillales</taxon>
        <taxon>Alicyclobacillaceae</taxon>
        <taxon>Tumebacillus</taxon>
    </lineage>
</organism>
<sequence>MQKIEAMTSGGKVELVLVGNLLSINLNGKLYKTVSFDGPDTVTNTNYPNKEGK</sequence>
<dbReference type="Proteomes" id="UP000245634">
    <property type="component" value="Unassembled WGS sequence"/>
</dbReference>
<name>A0A316D620_9BACL</name>
<reference evidence="1 2" key="1">
    <citation type="submission" date="2018-05" db="EMBL/GenBank/DDBJ databases">
        <title>Genomic Encyclopedia of Type Strains, Phase IV (KMG-IV): sequencing the most valuable type-strain genomes for metagenomic binning, comparative biology and taxonomic classification.</title>
        <authorList>
            <person name="Goeker M."/>
        </authorList>
    </citation>
    <scope>NUCLEOTIDE SEQUENCE [LARGE SCALE GENOMIC DNA]</scope>
    <source>
        <strain evidence="1 2">DSM 18773</strain>
    </source>
</reference>